<name>A0ACC2XR36_9TREE</name>
<dbReference type="EMBL" id="JASBWU010000001">
    <property type="protein sequence ID" value="KAJ9125162.1"/>
    <property type="molecule type" value="Genomic_DNA"/>
</dbReference>
<evidence type="ECO:0000313" key="2">
    <source>
        <dbReference type="Proteomes" id="UP001243375"/>
    </source>
</evidence>
<organism evidence="1 2">
    <name type="scientific">Naganishia vaughanmartiniae</name>
    <dbReference type="NCBI Taxonomy" id="1424756"/>
    <lineage>
        <taxon>Eukaryota</taxon>
        <taxon>Fungi</taxon>
        <taxon>Dikarya</taxon>
        <taxon>Basidiomycota</taxon>
        <taxon>Agaricomycotina</taxon>
        <taxon>Tremellomycetes</taxon>
        <taxon>Filobasidiales</taxon>
        <taxon>Filobasidiaceae</taxon>
        <taxon>Naganishia</taxon>
    </lineage>
</organism>
<accession>A0ACC2XR36</accession>
<proteinExistence type="predicted"/>
<sequence>MSHSGSKRTREDDADHWRSRKDGLDYGGEVGDHSASAAKRPRDWREAFLDEGDRPHRRYSSFSPIKSPHQLIPRYSHVSDRHHSDDRDRRHRDYRPKEDGKLGHDSRYESERNRRSSHGRHSRDDDHRRHRDARQDNDRHGERNSQRGRDQEEGEIESPKRAKSRSASPPIPPHKRGPHEIRVPRGPSSSLRDLPRVSQTMPSDISKSTDVLALQQPLEGEPAQQQPTDKNVEEANASESALVNEEPADLEALLEERRRKRRELLERLAGTQSGVTSAAPSSVEGITSVQSNGTTADIRASAAKLGLSATSSGISTQAKPRGPTEEVFELGKATGISGLEAETLPVELRAQTLDGEVQISAADYNPDDDRKLDDQRRKDHDTNVGTEQPQTAASRKDIADGVGEPKPAVAVEEDEYEEVEEDVDNDDFDMFAVDDAPKKKRKVLRKKSQPVKTLAVPAPVAATLVDNYDDSEGYYRITPGEVLDDGRYQITVNLGKGMFAQVMRAKILKASQPGEKVGQEVAIKVIRSQESMYIAGRKEAQILSKLVAADPDDKKHIVRLFRTFEHRGHFCLVTESLSMNLRDVIKRFGKDVGLNLRAVRAYAHQIFLALSLMKKCNVIHADLKPDNILAILGLPYDDSLDMWSIGCTLYELYTGKILFPGKSNNHMLHLMMDLKGKFNHRMIKKAQFGPMHFDEGMNFDVSKTIVINKATRDLKSRLMPPSSVQMRMKDEDLKLLTSFVDLLDKTLMLDPAKRISSKEALLHPFLTG</sequence>
<dbReference type="Proteomes" id="UP001243375">
    <property type="component" value="Unassembled WGS sequence"/>
</dbReference>
<comment type="caution">
    <text evidence="1">The sequence shown here is derived from an EMBL/GenBank/DDBJ whole genome shotgun (WGS) entry which is preliminary data.</text>
</comment>
<reference evidence="1" key="1">
    <citation type="submission" date="2023-04" db="EMBL/GenBank/DDBJ databases">
        <title>Draft Genome sequencing of Naganishia species isolated from polar environments using Oxford Nanopore Technology.</title>
        <authorList>
            <person name="Leo P."/>
            <person name="Venkateswaran K."/>
        </authorList>
    </citation>
    <scope>NUCLEOTIDE SEQUENCE</scope>
    <source>
        <strain evidence="1">MNA-CCFEE 5425</strain>
    </source>
</reference>
<evidence type="ECO:0000313" key="1">
    <source>
        <dbReference type="EMBL" id="KAJ9125162.1"/>
    </source>
</evidence>
<protein>
    <submittedName>
        <fullName evidence="1">Uncharacterized protein</fullName>
    </submittedName>
</protein>
<keyword evidence="2" id="KW-1185">Reference proteome</keyword>
<gene>
    <name evidence="1" type="ORF">QFC22_000116</name>
</gene>